<name>A0A8S3E980_9BILA</name>
<dbReference type="Proteomes" id="UP000681967">
    <property type="component" value="Unassembled WGS sequence"/>
</dbReference>
<sequence length="284" mass="32909">MNKNSKKLINHPIQINARSRIDTWRDEIDKPIASVSKSIDQPVHVQAHSKIDTWGTQIQSNTDHNHRMTNNPVYVNVQSKIDTWSTVREGRIGKKKHIFNRLINVVARSKIDSWQNIKESIRQSSAPIVGQQRLHVVARSRLDTWQSNSRKQSIPSTRSQLVHKPVHVQAQPKVNTWNDNNVTVKRKEIFRDKQQFIYVDTRPKIDTWLEPPSKNTDLHRSNSILNQPIDPLHIEPSLNACNDQYKTSQNTVDIFNRPIHVEAHSKVNTFQSQQSLPKHKQNAL</sequence>
<dbReference type="EMBL" id="CAJOBH010227847">
    <property type="protein sequence ID" value="CAF5059060.1"/>
    <property type="molecule type" value="Genomic_DNA"/>
</dbReference>
<proteinExistence type="predicted"/>
<organism evidence="1 2">
    <name type="scientific">Rotaria magnacalcarata</name>
    <dbReference type="NCBI Taxonomy" id="392030"/>
    <lineage>
        <taxon>Eukaryota</taxon>
        <taxon>Metazoa</taxon>
        <taxon>Spiralia</taxon>
        <taxon>Gnathifera</taxon>
        <taxon>Rotifera</taxon>
        <taxon>Eurotatoria</taxon>
        <taxon>Bdelloidea</taxon>
        <taxon>Philodinida</taxon>
        <taxon>Philodinidae</taxon>
        <taxon>Rotaria</taxon>
    </lineage>
</organism>
<reference evidence="1" key="1">
    <citation type="submission" date="2021-02" db="EMBL/GenBank/DDBJ databases">
        <authorList>
            <person name="Nowell W R."/>
        </authorList>
    </citation>
    <scope>NUCLEOTIDE SEQUENCE</scope>
</reference>
<protein>
    <submittedName>
        <fullName evidence="1">Uncharacterized protein</fullName>
    </submittedName>
</protein>
<comment type="caution">
    <text evidence="1">The sequence shown here is derived from an EMBL/GenBank/DDBJ whole genome shotgun (WGS) entry which is preliminary data.</text>
</comment>
<accession>A0A8S3E980</accession>
<gene>
    <name evidence="1" type="ORF">BYL167_LOCUS59026</name>
</gene>
<evidence type="ECO:0000313" key="1">
    <source>
        <dbReference type="EMBL" id="CAF5059060.1"/>
    </source>
</evidence>
<evidence type="ECO:0000313" key="2">
    <source>
        <dbReference type="Proteomes" id="UP000681967"/>
    </source>
</evidence>
<dbReference type="AlphaFoldDB" id="A0A8S3E980"/>
<feature type="non-terminal residue" evidence="1">
    <location>
        <position position="1"/>
    </location>
</feature>